<evidence type="ECO:0000256" key="2">
    <source>
        <dbReference type="ARBA" id="ARBA00023015"/>
    </source>
</evidence>
<dbReference type="GO" id="GO:0000981">
    <property type="term" value="F:DNA-binding transcription factor activity, RNA polymerase II-specific"/>
    <property type="evidence" value="ECO:0007669"/>
    <property type="project" value="TreeGrafter"/>
</dbReference>
<evidence type="ECO:0000256" key="5">
    <source>
        <dbReference type="RuleBase" id="RU003796"/>
    </source>
</evidence>
<dbReference type="Proteomes" id="UP000749559">
    <property type="component" value="Unassembled WGS sequence"/>
</dbReference>
<dbReference type="Pfam" id="PF16421">
    <property type="entry name" value="E2F_CC-MB"/>
    <property type="match status" value="1"/>
</dbReference>
<dbReference type="InterPro" id="IPR032198">
    <property type="entry name" value="E2F_CC-MB"/>
</dbReference>
<evidence type="ECO:0000313" key="8">
    <source>
        <dbReference type="Proteomes" id="UP000749559"/>
    </source>
</evidence>
<dbReference type="InterPro" id="IPR003316">
    <property type="entry name" value="E2F_WHTH_DNA-bd_dom"/>
</dbReference>
<evidence type="ECO:0000256" key="4">
    <source>
        <dbReference type="ARBA" id="ARBA00023163"/>
    </source>
</evidence>
<dbReference type="CDD" id="cd14660">
    <property type="entry name" value="E2F_DD"/>
    <property type="match status" value="1"/>
</dbReference>
<reference evidence="7" key="1">
    <citation type="submission" date="2022-03" db="EMBL/GenBank/DDBJ databases">
        <authorList>
            <person name="Martin C."/>
        </authorList>
    </citation>
    <scope>NUCLEOTIDE SEQUENCE</scope>
</reference>
<dbReference type="InterPro" id="IPR037241">
    <property type="entry name" value="E2F-DP_heterodim"/>
</dbReference>
<keyword evidence="5" id="KW-0539">Nucleus</keyword>
<feature type="region of interest" description="Disordered" evidence="6">
    <location>
        <begin position="241"/>
        <end position="293"/>
    </location>
</feature>
<dbReference type="InterPro" id="IPR036388">
    <property type="entry name" value="WH-like_DNA-bd_sf"/>
</dbReference>
<protein>
    <submittedName>
        <fullName evidence="7">Uncharacterized protein</fullName>
    </submittedName>
</protein>
<evidence type="ECO:0000313" key="7">
    <source>
        <dbReference type="EMBL" id="CAH1780314.1"/>
    </source>
</evidence>
<name>A0A8J1URA4_OWEFU</name>
<organism evidence="7 8">
    <name type="scientific">Owenia fusiformis</name>
    <name type="common">Polychaete worm</name>
    <dbReference type="NCBI Taxonomy" id="6347"/>
    <lineage>
        <taxon>Eukaryota</taxon>
        <taxon>Metazoa</taxon>
        <taxon>Spiralia</taxon>
        <taxon>Lophotrochozoa</taxon>
        <taxon>Annelida</taxon>
        <taxon>Polychaeta</taxon>
        <taxon>Sedentaria</taxon>
        <taxon>Canalipalpata</taxon>
        <taxon>Sabellida</taxon>
        <taxon>Oweniida</taxon>
        <taxon>Oweniidae</taxon>
        <taxon>Owenia</taxon>
    </lineage>
</organism>
<evidence type="ECO:0000256" key="1">
    <source>
        <dbReference type="ARBA" id="ARBA00010940"/>
    </source>
</evidence>
<keyword evidence="3 5" id="KW-0238">DNA-binding</keyword>
<dbReference type="OrthoDB" id="1743261at2759"/>
<dbReference type="SUPFAM" id="SSF46785">
    <property type="entry name" value="Winged helix' DNA-binding domain"/>
    <property type="match status" value="1"/>
</dbReference>
<dbReference type="Pfam" id="PF02319">
    <property type="entry name" value="WHD_E2F_TDP"/>
    <property type="match status" value="1"/>
</dbReference>
<keyword evidence="2 5" id="KW-0805">Transcription regulation</keyword>
<dbReference type="GO" id="GO:0000978">
    <property type="term" value="F:RNA polymerase II cis-regulatory region sequence-specific DNA binding"/>
    <property type="evidence" value="ECO:0007669"/>
    <property type="project" value="InterPro"/>
</dbReference>
<dbReference type="SMART" id="SM01372">
    <property type="entry name" value="E2F_TDP"/>
    <property type="match status" value="1"/>
</dbReference>
<feature type="compositionally biased region" description="Polar residues" evidence="6">
    <location>
        <begin position="241"/>
        <end position="256"/>
    </location>
</feature>
<comment type="caution">
    <text evidence="7">The sequence shown here is derived from an EMBL/GenBank/DDBJ whole genome shotgun (WGS) entry which is preliminary data.</text>
</comment>
<evidence type="ECO:0000256" key="3">
    <source>
        <dbReference type="ARBA" id="ARBA00023125"/>
    </source>
</evidence>
<dbReference type="InterPro" id="IPR036390">
    <property type="entry name" value="WH_DNA-bd_sf"/>
</dbReference>
<comment type="similarity">
    <text evidence="1 5">Belongs to the E2F/DP family.</text>
</comment>
<dbReference type="Gene3D" id="1.10.10.10">
    <property type="entry name" value="Winged helix-like DNA-binding domain superfamily/Winged helix DNA-binding domain"/>
    <property type="match status" value="1"/>
</dbReference>
<dbReference type="FunFam" id="1.10.10.10:FF:000008">
    <property type="entry name" value="E2F transcription factor 1"/>
    <property type="match status" value="1"/>
</dbReference>
<dbReference type="AlphaFoldDB" id="A0A8J1URA4"/>
<evidence type="ECO:0000256" key="6">
    <source>
        <dbReference type="SAM" id="MobiDB-lite"/>
    </source>
</evidence>
<proteinExistence type="inferred from homology"/>
<comment type="subcellular location">
    <subcellularLocation>
        <location evidence="5">Nucleus</location>
    </subcellularLocation>
</comment>
<keyword evidence="8" id="KW-1185">Reference proteome</keyword>
<sequence length="366" mass="40302">MANAELVGSRHEKSLGLLTTKFVNLLQEAKDGVLDLKVAADTLAVRQKRRIYDITNVLEGIGLIEKKSKNSIQWKGAGPGCNTREISDRLVALKGEMDKLAQEEAKLDTHREWVQQSIRNVTEDINNHQLSYVTHEDICRCFQGDTLLAIQAPSGTQLEVPIPEGVYAGIGGQLYPKITAGPVNQKKNYQIHLKSQSGPIYVLLVNKDTDSTSPVVVQVPPPKEGEVIDPLGATRMHKPTFTQQKNVSSPQKSPQRPKQDIASPMDSTPVAPSIPQRMATRSSPRKNASLPEECATQLSSEIPADSGDILFDVDKDPVDGQLIDELMSSEMFAPLLRLSPPPSDRDYYFNLDDNEGVCDLFDVPLL</sequence>
<keyword evidence="4 5" id="KW-0804">Transcription</keyword>
<accession>A0A8J1URA4</accession>
<gene>
    <name evidence="7" type="ORF">OFUS_LOCUS7020</name>
</gene>
<dbReference type="SUPFAM" id="SSF144074">
    <property type="entry name" value="E2F-DP heterodimerization region"/>
    <property type="match status" value="1"/>
</dbReference>
<dbReference type="InterPro" id="IPR015633">
    <property type="entry name" value="E2F"/>
</dbReference>
<dbReference type="Gene3D" id="6.10.250.540">
    <property type="match status" value="1"/>
</dbReference>
<dbReference type="PANTHER" id="PTHR12081">
    <property type="entry name" value="TRANSCRIPTION FACTOR E2F"/>
    <property type="match status" value="1"/>
</dbReference>
<dbReference type="GO" id="GO:0046983">
    <property type="term" value="F:protein dimerization activity"/>
    <property type="evidence" value="ECO:0007669"/>
    <property type="project" value="InterPro"/>
</dbReference>
<dbReference type="PANTHER" id="PTHR12081:SF18">
    <property type="entry name" value="TRANSCRIPTION FACTOR E2F2-RELATED"/>
    <property type="match status" value="1"/>
</dbReference>
<dbReference type="GO" id="GO:0090575">
    <property type="term" value="C:RNA polymerase II transcription regulator complex"/>
    <property type="evidence" value="ECO:0007669"/>
    <property type="project" value="TreeGrafter"/>
</dbReference>
<dbReference type="EMBL" id="CAIIXF020000003">
    <property type="protein sequence ID" value="CAH1780314.1"/>
    <property type="molecule type" value="Genomic_DNA"/>
</dbReference>